<dbReference type="AlphaFoldDB" id="A0A6C0KWM2"/>
<protein>
    <submittedName>
        <fullName evidence="1">Uncharacterized protein</fullName>
    </submittedName>
</protein>
<evidence type="ECO:0000313" key="1">
    <source>
        <dbReference type="EMBL" id="QHU21526.1"/>
    </source>
</evidence>
<proteinExistence type="predicted"/>
<accession>A0A6C0KWM2</accession>
<sequence length="108" mass="12892">MNKTDYIEAKKKRREIKRSTKRTATPEEVIFIFEKILEGWKTIKIFNTLIQNNPNSLLDKKKVEKIATGNCKIFENELSKEKYTYYISLREKVYEYHNSKTGEKIPNL</sequence>
<dbReference type="EMBL" id="MN740990">
    <property type="protein sequence ID" value="QHU21526.1"/>
    <property type="molecule type" value="Genomic_DNA"/>
</dbReference>
<reference evidence="1" key="1">
    <citation type="journal article" date="2020" name="Nature">
        <title>Giant virus diversity and host interactions through global metagenomics.</title>
        <authorList>
            <person name="Schulz F."/>
            <person name="Roux S."/>
            <person name="Paez-Espino D."/>
            <person name="Jungbluth S."/>
            <person name="Walsh D.A."/>
            <person name="Denef V.J."/>
            <person name="McMahon K.D."/>
            <person name="Konstantinidis K.T."/>
            <person name="Eloe-Fadrosh E.A."/>
            <person name="Kyrpides N.C."/>
            <person name="Woyke T."/>
        </authorList>
    </citation>
    <scope>NUCLEOTIDE SEQUENCE</scope>
    <source>
        <strain evidence="1">GVMAG-S-3300013094-109</strain>
    </source>
</reference>
<name>A0A6C0KWM2_9ZZZZ</name>
<organism evidence="1">
    <name type="scientific">viral metagenome</name>
    <dbReference type="NCBI Taxonomy" id="1070528"/>
    <lineage>
        <taxon>unclassified sequences</taxon>
        <taxon>metagenomes</taxon>
        <taxon>organismal metagenomes</taxon>
    </lineage>
</organism>